<accession>A0A8F2E6U5</accession>
<sequence>MPTVYDYSDETEVPEIEADSPEDVVFVRDGLFDFVVR</sequence>
<name>A0A8F2E6U5_9CAUD</name>
<dbReference type="EMBL" id="MW822145">
    <property type="protein sequence ID" value="QWT30083.1"/>
    <property type="molecule type" value="Genomic_DNA"/>
</dbReference>
<dbReference type="KEGG" id="vg:77927788"/>
<proteinExistence type="predicted"/>
<reference evidence="1 2" key="1">
    <citation type="submission" date="2021-03" db="EMBL/GenBank/DDBJ databases">
        <authorList>
            <person name="Alqahtani R."/>
            <person name="Behailu E."/>
            <person name="Cappabianca D.W."/>
            <person name="Csanadi-Schwartz K.M."/>
            <person name="Dalal A.S."/>
            <person name="Fahim M.S."/>
            <person name="Franklin J.M."/>
            <person name="Gluckman M.H."/>
            <person name="Levine C.J."/>
            <person name="Martin N."/>
            <person name="Milza N."/>
            <person name="Najmabadi R."/>
            <person name="Newman A.M."/>
            <person name="Pajunar M."/>
            <person name="Qalawee I."/>
            <person name="Rizvi A."/>
            <person name="Samuel A."/>
            <person name="Smith A."/>
            <person name="Swann F.E."/>
            <person name="Sweeney P."/>
            <person name="Torres N.R."/>
            <person name="Ventrone L."/>
            <person name="Ventura L."/>
            <person name="Wroe M."/>
            <person name="Acquaye N.A."/>
            <person name="Agnes T.J."/>
            <person name="Ahmed A."/>
            <person name="Ahmed S."/>
            <person name="Amodu B.A."/>
            <person name="Arefeayne N.F."/>
            <person name="Asamoah-Frimpong E.A."/>
            <person name="Attaran A."/>
            <person name="Barragan J.M."/>
            <person name="Baumgarten L.N."/>
            <person name="Berhane B."/>
            <person name="Beyene A."/>
            <person name="Bhattarai B."/>
            <person name="Biondokin D.V."/>
            <person name="Boone B.K."/>
            <person name="Burney S.Z."/>
            <person name="Cayanan J.T."/>
            <person name="Cesta G."/>
            <person name="Chang J."/>
            <person name="Chavez J."/>
            <person name="Chorbajian C."/>
            <person name="Christian S."/>
            <person name="Corns J.R."/>
            <person name="Corns N.R."/>
            <person name="Cowan J.T."/>
            <person name="Coyne C."/>
            <person name="Dadzie B."/>
            <person name="Datu D.V."/>
            <person name="Deng B.C."/>
            <person name="Der L."/>
            <person name="Dickerson K."/>
            <person name="Dozier E."/>
            <person name="Egbunine A.O."/>
            <person name="Farooq M."/>
            <person name="Fonge A.E."/>
            <person name="Ghomsi-Nono M.P."/>
            <person name="Giampietro H."/>
            <person name="Gunnison R.P."/>
            <person name="Han S.H."/>
            <person name="Hennigan A.J."/>
            <person name="Hong A.N."/>
            <person name="Ijomor E.C."/>
            <person name="Jalali A."/>
            <person name="Jamil T.Z."/>
            <person name="Jenkins C.R."/>
            <person name="Joseph M.A."/>
            <person name="Jowanowitch O.J."/>
            <person name="Kang D."/>
            <person name="Khan A."/>
            <person name="Khan Z.K."/>
            <person name="Kiewe T."/>
            <person name="Kjerulf A.B."/>
            <person name="Kolosey V."/>
            <person name="Kurup M."/>
            <person name="Lee V.H."/>
            <person name="Llontop-Maldonado V."/>
            <person name="Long P."/>
            <person name="Lu N."/>
            <person name="Majekodunmi A."/>
            <person name="Malik H.W."/>
            <person name="Marcellino S.C."/>
            <person name="Martinez L.A."/>
            <person name="Meher F.N."/>
            <person name="Michelin M.A."/>
            <person name="Mitchell K.G."/>
            <person name="Mullens W.J."/>
            <person name="Nwakama C."/>
            <person name="Nwosu F.T."/>
            <person name="Oboh E.C."/>
            <person name="Odujinrin O."/>
            <person name="Ogunsan O."/>
            <person name="O'Neill K."/>
            <person name="Oxlaj J.A."/>
            <person name="Patel A.K."/>
            <person name="Patel B.R."/>
            <person name="Pham Q."/>
            <person name="Porter J."/>
            <person name="Portes J."/>
            <person name="Prokopenko A."/>
            <person name="Quraishi M."/>
            <person name="Qureshi M."/>
            <person name="Rivera A."/>
            <person name="Rubalsky V."/>
            <person name="Saikali Y."/>
            <person name="Saqaf K."/>
            <person name="Saroya S.R."/>
            <person name="Seas A."/>
            <person name="Shadrick R.E."/>
            <person name="Sharda N."/>
            <person name="Sigindere M.T."/>
            <person name="Simbi V.G."/>
            <person name="Thuzar C."/>
            <person name="Tran K."/>
            <person name="Tran V.D."/>
            <person name="Trang W."/>
            <person name="Vaishnav N."/>
            <person name="Vuong K."/>
            <person name="Walker C."/>
            <person name="Wallace S.A."/>
            <person name="Warfield J.C."/>
            <person name="Wikina T."/>
            <person name="Wobbeking F.T."/>
            <person name="Worrent L.D."/>
            <person name="Yan T."/>
            <person name="Zehra A."/>
            <person name="Avazpour P."/>
            <person name="Kim F.M."/>
            <person name="Mason K."/>
            <person name="Nguyen D.A."/>
            <person name="Pettit S.M."/>
            <person name="Zhou O.J."/>
            <person name="Brissett D.L."/>
            <person name="Gualtieri C."/>
            <person name="Hufford T.M."/>
            <person name="Ko J.M."/>
            <person name="Novak J.K."/>
            <person name="Smith Z.M."/>
            <person name="Mayer-Bacon C."/>
            <person name="Erill I."/>
            <person name="Caruso S.M."/>
            <person name="Garlena R.A."/>
            <person name="Russell D.A."/>
            <person name="Pope W.H."/>
            <person name="Jacobs-Sera D."/>
            <person name="Hatfull G.F."/>
        </authorList>
    </citation>
    <scope>NUCLEOTIDE SEQUENCE [LARGE SCALE GENOMIC DNA]</scope>
</reference>
<evidence type="ECO:0000313" key="2">
    <source>
        <dbReference type="Proteomes" id="UP000683399"/>
    </source>
</evidence>
<dbReference type="RefSeq" id="YP_010652040.1">
    <property type="nucleotide sequence ID" value="NC_070784.1"/>
</dbReference>
<gene>
    <name evidence="1" type="primary">221</name>
    <name evidence="1" type="ORF">SEA_TUNATARTARE_221</name>
</gene>
<dbReference type="GeneID" id="77927788"/>
<organism evidence="1 2">
    <name type="scientific">Streptomyces phage TunaTartare</name>
    <dbReference type="NCBI Taxonomy" id="2848887"/>
    <lineage>
        <taxon>Viruses</taxon>
        <taxon>Duplodnaviria</taxon>
        <taxon>Heunggongvirae</taxon>
        <taxon>Uroviricota</taxon>
        <taxon>Caudoviricetes</taxon>
        <taxon>Stanwilliamsviridae</taxon>
        <taxon>Loccivirinae</taxon>
        <taxon>Faustvirus</taxon>
        <taxon>Faustvirus tunatartare</taxon>
    </lineage>
</organism>
<keyword evidence="2" id="KW-1185">Reference proteome</keyword>
<protein>
    <submittedName>
        <fullName evidence="1">Uncharacterized protein</fullName>
    </submittedName>
</protein>
<evidence type="ECO:0000313" key="1">
    <source>
        <dbReference type="EMBL" id="QWT30083.1"/>
    </source>
</evidence>
<dbReference type="Proteomes" id="UP000683399">
    <property type="component" value="Segment"/>
</dbReference>